<keyword evidence="2" id="KW-1185">Reference proteome</keyword>
<dbReference type="GeneID" id="60423295"/>
<accession>A0A654M334</accession>
<dbReference type="Proteomes" id="UP000058925">
    <property type="component" value="Chromosome"/>
</dbReference>
<dbReference type="SUPFAM" id="SSF51182">
    <property type="entry name" value="RmlC-like cupins"/>
    <property type="match status" value="1"/>
</dbReference>
<dbReference type="RefSeq" id="WP_196816680.1">
    <property type="nucleotide sequence ID" value="NZ_CP012850.1"/>
</dbReference>
<organism evidence="1 2">
    <name type="scientific">Candidatus Nitrosocosmicus oleophilus</name>
    <dbReference type="NCBI Taxonomy" id="1353260"/>
    <lineage>
        <taxon>Archaea</taxon>
        <taxon>Nitrososphaerota</taxon>
        <taxon>Nitrososphaeria</taxon>
        <taxon>Nitrososphaerales</taxon>
        <taxon>Nitrososphaeraceae</taxon>
        <taxon>Candidatus Nitrosocosmicus</taxon>
    </lineage>
</organism>
<dbReference type="Gene3D" id="2.60.120.10">
    <property type="entry name" value="Jelly Rolls"/>
    <property type="match status" value="1"/>
</dbReference>
<dbReference type="OrthoDB" id="342548at2157"/>
<sequence>MESTNDSIEILANLEGNSLSIVGDTYRIIIGSEQTSGAYSIVDMLIPPNVDPLPHSHSKFQEAFYIIDGD</sequence>
<proteinExistence type="predicted"/>
<dbReference type="EMBL" id="CP012850">
    <property type="protein sequence ID" value="ALI37647.1"/>
    <property type="molecule type" value="Genomic_DNA"/>
</dbReference>
<name>A0A654M334_9ARCH</name>
<dbReference type="InterPro" id="IPR011051">
    <property type="entry name" value="RmlC_Cupin_sf"/>
</dbReference>
<gene>
    <name evidence="1" type="ORF">NMY3_03465</name>
</gene>
<protein>
    <recommendedName>
        <fullName evidence="3">Cupin domain protein</fullName>
    </recommendedName>
</protein>
<dbReference type="AlphaFoldDB" id="A0A654M334"/>
<reference evidence="2" key="1">
    <citation type="submission" date="2015-10" db="EMBL/GenBank/DDBJ databases">
        <title>Niche specialization of a soil ammonia-oxidizing archaeon, Candidatus Nitrosocosmicus oleophilus.</title>
        <authorList>
            <person name="Jung M.-Y."/>
            <person name="Rhee S.-K."/>
        </authorList>
    </citation>
    <scope>NUCLEOTIDE SEQUENCE [LARGE SCALE GENOMIC DNA]</scope>
    <source>
        <strain evidence="2">MY3</strain>
    </source>
</reference>
<evidence type="ECO:0000313" key="2">
    <source>
        <dbReference type="Proteomes" id="UP000058925"/>
    </source>
</evidence>
<dbReference type="InterPro" id="IPR014710">
    <property type="entry name" value="RmlC-like_jellyroll"/>
</dbReference>
<dbReference type="KEGG" id="taa:NMY3_03465"/>
<evidence type="ECO:0000313" key="1">
    <source>
        <dbReference type="EMBL" id="ALI37647.1"/>
    </source>
</evidence>
<evidence type="ECO:0008006" key="3">
    <source>
        <dbReference type="Google" id="ProtNLM"/>
    </source>
</evidence>